<keyword evidence="6 12" id="KW-0727">SH2 domain</keyword>
<dbReference type="InterPro" id="IPR012345">
    <property type="entry name" value="STAT_TF_DNA-bd_N"/>
</dbReference>
<dbReference type="SMART" id="SM00964">
    <property type="entry name" value="STAT_int"/>
    <property type="match status" value="1"/>
</dbReference>
<protein>
    <recommendedName>
        <fullName evidence="13">Signal transducer and activator of transcription</fullName>
    </recommendedName>
</protein>
<dbReference type="Gene3D" id="1.10.532.10">
    <property type="entry name" value="STAT transcription factor, N-terminal domain"/>
    <property type="match status" value="1"/>
</dbReference>
<accession>A0ABQ9EU05</accession>
<dbReference type="Pfam" id="PF00017">
    <property type="entry name" value="SH2"/>
    <property type="match status" value="1"/>
</dbReference>
<evidence type="ECO:0000313" key="17">
    <source>
        <dbReference type="Proteomes" id="UP001217089"/>
    </source>
</evidence>
<dbReference type="InterPro" id="IPR036860">
    <property type="entry name" value="SH2_dom_sf"/>
</dbReference>
<gene>
    <name evidence="16" type="ORF">KUTeg_015146</name>
</gene>
<evidence type="ECO:0000256" key="13">
    <source>
        <dbReference type="RuleBase" id="RU046415"/>
    </source>
</evidence>
<dbReference type="InterPro" id="IPR036535">
    <property type="entry name" value="STAT_N_sf"/>
</dbReference>
<dbReference type="InterPro" id="IPR013800">
    <property type="entry name" value="STAT_TF_alpha"/>
</dbReference>
<dbReference type="InterPro" id="IPR013799">
    <property type="entry name" value="STAT_TF_prot_interaction"/>
</dbReference>
<evidence type="ECO:0000256" key="10">
    <source>
        <dbReference type="ARBA" id="ARBA00023163"/>
    </source>
</evidence>
<dbReference type="InterPro" id="IPR015988">
    <property type="entry name" value="STAT_TF_CC"/>
</dbReference>
<evidence type="ECO:0000256" key="1">
    <source>
        <dbReference type="ARBA" id="ARBA00004123"/>
    </source>
</evidence>
<keyword evidence="8 13" id="KW-0238">DNA-binding</keyword>
<dbReference type="InterPro" id="IPR001217">
    <property type="entry name" value="STAT"/>
</dbReference>
<evidence type="ECO:0000256" key="12">
    <source>
        <dbReference type="PROSITE-ProRule" id="PRU00191"/>
    </source>
</evidence>
<evidence type="ECO:0000256" key="9">
    <source>
        <dbReference type="ARBA" id="ARBA00023159"/>
    </source>
</evidence>
<feature type="domain" description="SH2" evidence="15">
    <location>
        <begin position="706"/>
        <end position="807"/>
    </location>
</feature>
<dbReference type="Gene3D" id="1.20.1050.20">
    <property type="entry name" value="STAT transcription factor, all-alpha domain"/>
    <property type="match status" value="1"/>
</dbReference>
<evidence type="ECO:0000256" key="4">
    <source>
        <dbReference type="ARBA" id="ARBA00022490"/>
    </source>
</evidence>
<keyword evidence="9 13" id="KW-0010">Activator</keyword>
<dbReference type="SUPFAM" id="SSF49417">
    <property type="entry name" value="p53-like transcription factors"/>
    <property type="match status" value="1"/>
</dbReference>
<dbReference type="PROSITE" id="PS50001">
    <property type="entry name" value="SH2"/>
    <property type="match status" value="1"/>
</dbReference>
<comment type="caution">
    <text evidence="16">The sequence shown here is derived from an EMBL/GenBank/DDBJ whole genome shotgun (WGS) entry which is preliminary data.</text>
</comment>
<evidence type="ECO:0000256" key="8">
    <source>
        <dbReference type="ARBA" id="ARBA00023125"/>
    </source>
</evidence>
<comment type="similarity">
    <text evidence="3 13">Belongs to the transcription factor STAT family.</text>
</comment>
<sequence length="915" mass="103750">MHINNMASCSNRENVEEISDNNYMSSSVKKSKLKPNDDYVEMEDDDVTPLFQQGDFQNYGNTKVESNGDIMYNECNGFSNGNGSYSMESSMNGGHKLLLSNANGGKFYGGNMSLWTKTQQLPQEALKQIQTTYQTYGNHFPIEVRHYFAQWIEEKPWSQLDENNPQHEIYANQLLEELIQNIGTKAAELPTNDEFFILKLKLEEIASNFKNLYSSAPLQLVKVVKACLSVEEKLVDQVENPAPAMDNGEMGFSSEVNRQIQTEIECIQQRTQMAESDLKQLQNKQELFIVQYQNQLKVNSQLQQLNQQPNTQNRIETERKLRKQKEDIEKQLISKAEELLSLRLTLASKHQETFCMLDELQKKIVDGELIQWKRKQQLAGNGVPFDSQLLETLQQWCEALAEMIWKNRQQVLQVEILRQRLPIDVPPGRQDLLPELNQKITGLLSSLVTSTFIVETQPPQVLKKEARFTATVRLLVGGKLNIQMTPPQVKATIISEHQAQGLLRNDTKAKNETSGEILNNAGTMEFHQAKRELSITFRNMSLKRIKRADRKGCEAVTEEKFCILFQSDFQIGNGELMFQVWTLSLPVVVTVHGNQECNALATVLWDNQFAEPGRTPFKVPENVPWISMADLLSCKFQSMTGKGLTRDNISYLASKVFGGKPNDDYSQHVISWSQFNKDTLPSRNFTFWEWFYAIMKITREHLKSQWIDNSILGFVSKIQAQDMLLTKPSGTFLLRFSDSETGGITIAWVAEDTNKTGERTVWNLAPYGTKDFAIRSLSDRIKDLPSLVNLYPDIPKQQAFGKYYSAMPDKTNQTNEGYIKTQLIATIPIATPVPMSLDNPQSPPSFYGPPESPASSVYSAQVVTPRPYPDVASMDALDDLDMDALNTFPGATDYGTDDIDNINVNQLLYNAAPST</sequence>
<dbReference type="InterPro" id="IPR008967">
    <property type="entry name" value="p53-like_TF_DNA-bd_sf"/>
</dbReference>
<dbReference type="CDD" id="cd16855">
    <property type="entry name" value="STAT5_CCD"/>
    <property type="match status" value="1"/>
</dbReference>
<evidence type="ECO:0000256" key="3">
    <source>
        <dbReference type="ARBA" id="ARBA00005586"/>
    </source>
</evidence>
<dbReference type="InterPro" id="IPR000980">
    <property type="entry name" value="SH2"/>
</dbReference>
<dbReference type="InterPro" id="IPR048988">
    <property type="entry name" value="STAT_linker"/>
</dbReference>
<dbReference type="Pfam" id="PF02864">
    <property type="entry name" value="STAT_bind"/>
    <property type="match status" value="1"/>
</dbReference>
<dbReference type="Pfam" id="PF01017">
    <property type="entry name" value="STAT_alpha"/>
    <property type="match status" value="1"/>
</dbReference>
<dbReference type="CDD" id="cd09919">
    <property type="entry name" value="SH2_STAT_family"/>
    <property type="match status" value="1"/>
</dbReference>
<keyword evidence="17" id="KW-1185">Reference proteome</keyword>
<dbReference type="SUPFAM" id="SSF48092">
    <property type="entry name" value="Transcription factor STAT-4 N-domain"/>
    <property type="match status" value="1"/>
</dbReference>
<keyword evidence="10 13" id="KW-0804">Transcription</keyword>
<keyword evidence="7 13" id="KW-0805">Transcription regulation</keyword>
<evidence type="ECO:0000256" key="6">
    <source>
        <dbReference type="ARBA" id="ARBA00022999"/>
    </source>
</evidence>
<keyword evidence="5 13" id="KW-0597">Phosphoprotein</keyword>
<reference evidence="16 17" key="1">
    <citation type="submission" date="2022-12" db="EMBL/GenBank/DDBJ databases">
        <title>Chromosome-level genome of Tegillarca granosa.</title>
        <authorList>
            <person name="Kim J."/>
        </authorList>
    </citation>
    <scope>NUCLEOTIDE SEQUENCE [LARGE SCALE GENOMIC DNA]</scope>
    <source>
        <strain evidence="16">Teg-2019</strain>
        <tissue evidence="16">Adductor muscle</tissue>
    </source>
</reference>
<keyword evidence="4 13" id="KW-0963">Cytoplasm</keyword>
<proteinExistence type="inferred from homology"/>
<evidence type="ECO:0000256" key="5">
    <source>
        <dbReference type="ARBA" id="ARBA00022553"/>
    </source>
</evidence>
<dbReference type="PANTHER" id="PTHR11801">
    <property type="entry name" value="SIGNAL TRANSDUCER AND ACTIVATOR OF TRANSCRIPTION"/>
    <property type="match status" value="1"/>
</dbReference>
<dbReference type="InterPro" id="IPR046994">
    <property type="entry name" value="STAT5_CC"/>
</dbReference>
<name>A0ABQ9EU05_TEGGR</name>
<dbReference type="SUPFAM" id="SSF47655">
    <property type="entry name" value="STAT"/>
    <property type="match status" value="1"/>
</dbReference>
<dbReference type="Gene3D" id="1.10.238.10">
    <property type="entry name" value="EF-hand"/>
    <property type="match status" value="1"/>
</dbReference>
<dbReference type="Pfam" id="PF21354">
    <property type="entry name" value="STAT_linker"/>
    <property type="match status" value="1"/>
</dbReference>
<dbReference type="InterPro" id="IPR013801">
    <property type="entry name" value="STAT_TF_DNA-bd"/>
</dbReference>
<evidence type="ECO:0000256" key="14">
    <source>
        <dbReference type="SAM" id="MobiDB-lite"/>
    </source>
</evidence>
<evidence type="ECO:0000259" key="15">
    <source>
        <dbReference type="PROSITE" id="PS50001"/>
    </source>
</evidence>
<organism evidence="16 17">
    <name type="scientific">Tegillarca granosa</name>
    <name type="common">Malaysian cockle</name>
    <name type="synonym">Anadara granosa</name>
    <dbReference type="NCBI Taxonomy" id="220873"/>
    <lineage>
        <taxon>Eukaryota</taxon>
        <taxon>Metazoa</taxon>
        <taxon>Spiralia</taxon>
        <taxon>Lophotrochozoa</taxon>
        <taxon>Mollusca</taxon>
        <taxon>Bivalvia</taxon>
        <taxon>Autobranchia</taxon>
        <taxon>Pteriomorphia</taxon>
        <taxon>Arcoida</taxon>
        <taxon>Arcoidea</taxon>
        <taxon>Arcidae</taxon>
        <taxon>Tegillarca</taxon>
    </lineage>
</organism>
<dbReference type="Gene3D" id="3.30.505.10">
    <property type="entry name" value="SH2 domain"/>
    <property type="match status" value="1"/>
</dbReference>
<dbReference type="Gene3D" id="2.60.40.630">
    <property type="entry name" value="STAT transcription factor, DNA-binding domain"/>
    <property type="match status" value="1"/>
</dbReference>
<keyword evidence="11 13" id="KW-0539">Nucleus</keyword>
<feature type="region of interest" description="Disordered" evidence="14">
    <location>
        <begin position="1"/>
        <end position="35"/>
    </location>
</feature>
<feature type="compositionally biased region" description="Polar residues" evidence="14">
    <location>
        <begin position="1"/>
        <end position="12"/>
    </location>
</feature>
<dbReference type="Pfam" id="PF02865">
    <property type="entry name" value="STAT_int"/>
    <property type="match status" value="1"/>
</dbReference>
<evidence type="ECO:0000256" key="7">
    <source>
        <dbReference type="ARBA" id="ARBA00023015"/>
    </source>
</evidence>
<dbReference type="SUPFAM" id="SSF55550">
    <property type="entry name" value="SH2 domain"/>
    <property type="match status" value="1"/>
</dbReference>
<evidence type="ECO:0000313" key="16">
    <source>
        <dbReference type="EMBL" id="KAJ8307062.1"/>
    </source>
</evidence>
<evidence type="ECO:0000256" key="11">
    <source>
        <dbReference type="ARBA" id="ARBA00023242"/>
    </source>
</evidence>
<evidence type="ECO:0000256" key="2">
    <source>
        <dbReference type="ARBA" id="ARBA00004496"/>
    </source>
</evidence>
<comment type="subcellular location">
    <subcellularLocation>
        <location evidence="2 13">Cytoplasm</location>
    </subcellularLocation>
    <subcellularLocation>
        <location evidence="1 13">Nucleus</location>
    </subcellularLocation>
</comment>
<dbReference type="Proteomes" id="UP001217089">
    <property type="component" value="Unassembled WGS sequence"/>
</dbReference>
<dbReference type="EMBL" id="JARBDR010000793">
    <property type="protein sequence ID" value="KAJ8307062.1"/>
    <property type="molecule type" value="Genomic_DNA"/>
</dbReference>